<sequence length="47" mass="5070">MSLLISATSDARAPVPFDGCQKEPKASFLGSVRVIRVGLIRILLKQS</sequence>
<protein>
    <submittedName>
        <fullName evidence="1">Uncharacterized protein</fullName>
    </submittedName>
</protein>
<accession>A0A1N6MBL0</accession>
<proteinExistence type="predicted"/>
<reference evidence="1 2" key="1">
    <citation type="submission" date="2016-12" db="EMBL/GenBank/DDBJ databases">
        <authorList>
            <person name="Song W.-J."/>
            <person name="Kurnit D.M."/>
        </authorList>
    </citation>
    <scope>NUCLEOTIDE SEQUENCE [LARGE SCALE GENOMIC DNA]</scope>
    <source>
        <strain evidence="1 2">CECT 9026</strain>
    </source>
</reference>
<evidence type="ECO:0000313" key="1">
    <source>
        <dbReference type="EMBL" id="SIO96737.1"/>
    </source>
</evidence>
<evidence type="ECO:0000313" key="2">
    <source>
        <dbReference type="Proteomes" id="UP000184774"/>
    </source>
</evidence>
<gene>
    <name evidence="1" type="ORF">VSP9026_04550</name>
</gene>
<dbReference type="Proteomes" id="UP000184774">
    <property type="component" value="Unassembled WGS sequence"/>
</dbReference>
<name>A0A1N6MBL0_9VIBR</name>
<organism evidence="1 2">
    <name type="scientific">Vibrio spartinae</name>
    <dbReference type="NCBI Taxonomy" id="1918945"/>
    <lineage>
        <taxon>Bacteria</taxon>
        <taxon>Pseudomonadati</taxon>
        <taxon>Pseudomonadota</taxon>
        <taxon>Gammaproteobacteria</taxon>
        <taxon>Vibrionales</taxon>
        <taxon>Vibrionaceae</taxon>
        <taxon>Vibrio</taxon>
    </lineage>
</organism>
<dbReference type="EMBL" id="FSSB01000058">
    <property type="protein sequence ID" value="SIO96737.1"/>
    <property type="molecule type" value="Genomic_DNA"/>
</dbReference>
<dbReference type="AlphaFoldDB" id="A0A1N6MBL0"/>